<dbReference type="Gene3D" id="3.50.50.60">
    <property type="entry name" value="FAD/NAD(P)-binding domain"/>
    <property type="match status" value="1"/>
</dbReference>
<evidence type="ECO:0000259" key="4">
    <source>
        <dbReference type="PROSITE" id="PS00624"/>
    </source>
</evidence>
<evidence type="ECO:0000313" key="5">
    <source>
        <dbReference type="EMBL" id="RZE35644.1"/>
    </source>
</evidence>
<accession>A0AB37X850</accession>
<dbReference type="Gene3D" id="3.30.560.10">
    <property type="entry name" value="Glucose Oxidase, domain 3"/>
    <property type="match status" value="1"/>
</dbReference>
<evidence type="ECO:0000256" key="3">
    <source>
        <dbReference type="SAM" id="MobiDB-lite"/>
    </source>
</evidence>
<dbReference type="EMBL" id="PKLK01000026">
    <property type="protein sequence ID" value="RZE35644.1"/>
    <property type="molecule type" value="Genomic_DNA"/>
</dbReference>
<feature type="compositionally biased region" description="Basic and acidic residues" evidence="3">
    <location>
        <begin position="165"/>
        <end position="176"/>
    </location>
</feature>
<dbReference type="InterPro" id="IPR000172">
    <property type="entry name" value="GMC_OxRdtase_N"/>
</dbReference>
<comment type="cofactor">
    <cofactor evidence="2">
        <name>FAD</name>
        <dbReference type="ChEBI" id="CHEBI:57692"/>
    </cofactor>
</comment>
<feature type="region of interest" description="Disordered" evidence="3">
    <location>
        <begin position="153"/>
        <end position="176"/>
    </location>
</feature>
<reference evidence="5 6" key="1">
    <citation type="submission" date="2017-12" db="EMBL/GenBank/DDBJ databases">
        <title>Population genomics insights into the ecological differentiation and adaptive evolution in streptomycetes.</title>
        <authorList>
            <person name="Li Y."/>
            <person name="Huang Y."/>
        </authorList>
    </citation>
    <scope>NUCLEOTIDE SEQUENCE [LARGE SCALE GENOMIC DNA]</scope>
    <source>
        <strain evidence="5 6">FXJ.2339</strain>
    </source>
</reference>
<organism evidence="5 6">
    <name type="scientific">Streptomyces albidoflavus</name>
    <dbReference type="NCBI Taxonomy" id="1886"/>
    <lineage>
        <taxon>Bacteria</taxon>
        <taxon>Bacillati</taxon>
        <taxon>Actinomycetota</taxon>
        <taxon>Actinomycetes</taxon>
        <taxon>Kitasatosporales</taxon>
        <taxon>Streptomycetaceae</taxon>
        <taxon>Streptomyces</taxon>
        <taxon>Streptomyces albidoflavus group</taxon>
    </lineage>
</organism>
<dbReference type="PANTHER" id="PTHR11552">
    <property type="entry name" value="GLUCOSE-METHANOL-CHOLINE GMC OXIDOREDUCTASE"/>
    <property type="match status" value="1"/>
</dbReference>
<dbReference type="InterPro" id="IPR036188">
    <property type="entry name" value="FAD/NAD-bd_sf"/>
</dbReference>
<dbReference type="InterPro" id="IPR012132">
    <property type="entry name" value="GMC_OxRdtase"/>
</dbReference>
<sequence>MRSRMSQPSPRNGQEYDFVVVGSGAGGGPLAANLALAGHRVLVLEAGGDHDCPYRSIPIMQSFASEDPDMAWNFFVHHWDDPATARQDQKFDEARDGVLYPRGSSLGGSTTVNALITLFPQGEEWRRLAELTGDPGWGVEAMRERFRRLENWQGQDAEPLPGESAAERDAKARHGREGWLATTRAAPGLAPREPRFLDIIGAVEQTARSRFGIPDDVPLPRDPNAADTPPDFQGMAFIPVAVDQGVRNGTRERLLDVRRQVGDRLTIRTDTLVTRVIVEDGRAVGVAYREQRRAYGAAPERTCRLSPDPADRGEAEPVTGEAYASKEVVLAGGTYNTPQLLMLSGIGPRAELDRLGIPVLLDAPGVGRNLHDRYEASVIAELDRNYPLFDGSTLDVPAPGEREDALIAEWRAGHGGPYWTNGQLAAIIGRSSVSRGDSDLMLLVTPLDFHGYYPGYAQDGTLAHDRLGVVVLKGHTRNRGGAVTLRSADPTDPPEIRFRYFAEGTPGWEEDLRGLADGLELAREFLDQAAASAGVVRELVPGPEVRTPDQLMEWARTQSWGHHACGTARIGADDDPEAVLDGDFRVRGVPGLRVVDASVFPDIPGLFIASAVYLAGEKATEALLTEHPAGRR</sequence>
<dbReference type="PANTHER" id="PTHR11552:SF213">
    <property type="entry name" value="DEHYDROGENASE, PUTATIVE-RELATED"/>
    <property type="match status" value="1"/>
</dbReference>
<gene>
    <name evidence="5" type="ORF">C0Q91_23390</name>
</gene>
<dbReference type="Pfam" id="PF00732">
    <property type="entry name" value="GMC_oxred_N"/>
    <property type="match status" value="1"/>
</dbReference>
<dbReference type="Proteomes" id="UP000292095">
    <property type="component" value="Unassembled WGS sequence"/>
</dbReference>
<dbReference type="PIRSF" id="PIRSF000137">
    <property type="entry name" value="Alcohol_oxidase"/>
    <property type="match status" value="1"/>
</dbReference>
<dbReference type="SUPFAM" id="SSF51905">
    <property type="entry name" value="FAD/NAD(P)-binding domain"/>
    <property type="match status" value="1"/>
</dbReference>
<keyword evidence="2" id="KW-0274">FAD</keyword>
<dbReference type="GO" id="GO:0016614">
    <property type="term" value="F:oxidoreductase activity, acting on CH-OH group of donors"/>
    <property type="evidence" value="ECO:0007669"/>
    <property type="project" value="InterPro"/>
</dbReference>
<evidence type="ECO:0000256" key="1">
    <source>
        <dbReference type="ARBA" id="ARBA00010790"/>
    </source>
</evidence>
<evidence type="ECO:0000313" key="6">
    <source>
        <dbReference type="Proteomes" id="UP000292095"/>
    </source>
</evidence>
<feature type="binding site" evidence="2">
    <location>
        <position position="273"/>
    </location>
    <ligand>
        <name>FAD</name>
        <dbReference type="ChEBI" id="CHEBI:57692"/>
    </ligand>
</feature>
<dbReference type="InterPro" id="IPR007867">
    <property type="entry name" value="GMC_OxRtase_C"/>
</dbReference>
<dbReference type="GO" id="GO:0050660">
    <property type="term" value="F:flavin adenine dinucleotide binding"/>
    <property type="evidence" value="ECO:0007669"/>
    <property type="project" value="InterPro"/>
</dbReference>
<evidence type="ECO:0000256" key="2">
    <source>
        <dbReference type="PIRSR" id="PIRSR000137-2"/>
    </source>
</evidence>
<keyword evidence="2" id="KW-0285">Flavoprotein</keyword>
<proteinExistence type="inferred from homology"/>
<comment type="similarity">
    <text evidence="1">Belongs to the GMC oxidoreductase family.</text>
</comment>
<dbReference type="AlphaFoldDB" id="A0AB37X850"/>
<comment type="caution">
    <text evidence="5">The sequence shown here is derived from an EMBL/GenBank/DDBJ whole genome shotgun (WGS) entry which is preliminary data.</text>
</comment>
<protein>
    <submittedName>
        <fullName evidence="5">GMC family oxidoreductase</fullName>
    </submittedName>
</protein>
<name>A0AB37X850_9ACTN</name>
<dbReference type="Pfam" id="PF05199">
    <property type="entry name" value="GMC_oxred_C"/>
    <property type="match status" value="1"/>
</dbReference>
<dbReference type="PROSITE" id="PS00624">
    <property type="entry name" value="GMC_OXRED_2"/>
    <property type="match status" value="1"/>
</dbReference>
<feature type="domain" description="Glucose-methanol-choline oxidoreductase N-terminal" evidence="4">
    <location>
        <begin position="333"/>
        <end position="347"/>
    </location>
</feature>
<dbReference type="SUPFAM" id="SSF54373">
    <property type="entry name" value="FAD-linked reductases, C-terminal domain"/>
    <property type="match status" value="1"/>
</dbReference>